<accession>A0A9P6I580</accession>
<feature type="compositionally biased region" description="Polar residues" evidence="1">
    <location>
        <begin position="256"/>
        <end position="277"/>
    </location>
</feature>
<feature type="region of interest" description="Disordered" evidence="1">
    <location>
        <begin position="42"/>
        <end position="87"/>
    </location>
</feature>
<dbReference type="GeneID" id="62161668"/>
<evidence type="ECO:0000256" key="1">
    <source>
        <dbReference type="SAM" id="MobiDB-lite"/>
    </source>
</evidence>
<feature type="compositionally biased region" description="Low complexity" evidence="1">
    <location>
        <begin position="425"/>
        <end position="445"/>
    </location>
</feature>
<dbReference type="EMBL" id="JAATWM020000017">
    <property type="protein sequence ID" value="KAF9876469.1"/>
    <property type="molecule type" value="Genomic_DNA"/>
</dbReference>
<feature type="compositionally biased region" description="Basic residues" evidence="1">
    <location>
        <begin position="406"/>
        <end position="421"/>
    </location>
</feature>
<feature type="region of interest" description="Disordered" evidence="1">
    <location>
        <begin position="1"/>
        <end position="28"/>
    </location>
</feature>
<dbReference type="RefSeq" id="XP_038745930.1">
    <property type="nucleotide sequence ID" value="XM_038888594.1"/>
</dbReference>
<protein>
    <submittedName>
        <fullName evidence="2">Uncharacterized protein</fullName>
    </submittedName>
</protein>
<name>A0A9P6I580_9PEZI</name>
<evidence type="ECO:0000313" key="2">
    <source>
        <dbReference type="EMBL" id="KAF9876469.1"/>
    </source>
</evidence>
<feature type="compositionally biased region" description="Basic residues" evidence="1">
    <location>
        <begin position="42"/>
        <end position="51"/>
    </location>
</feature>
<reference evidence="2" key="1">
    <citation type="submission" date="2020-03" db="EMBL/GenBank/DDBJ databases">
        <authorList>
            <person name="He L."/>
        </authorList>
    </citation>
    <scope>NUCLEOTIDE SEQUENCE</scope>
    <source>
        <strain evidence="2">CkLH20</strain>
    </source>
</reference>
<dbReference type="Proteomes" id="UP000781932">
    <property type="component" value="Unassembled WGS sequence"/>
</dbReference>
<organism evidence="2 3">
    <name type="scientific">Colletotrichum karsti</name>
    <dbReference type="NCBI Taxonomy" id="1095194"/>
    <lineage>
        <taxon>Eukaryota</taxon>
        <taxon>Fungi</taxon>
        <taxon>Dikarya</taxon>
        <taxon>Ascomycota</taxon>
        <taxon>Pezizomycotina</taxon>
        <taxon>Sordariomycetes</taxon>
        <taxon>Hypocreomycetidae</taxon>
        <taxon>Glomerellales</taxon>
        <taxon>Glomerellaceae</taxon>
        <taxon>Colletotrichum</taxon>
        <taxon>Colletotrichum boninense species complex</taxon>
    </lineage>
</organism>
<evidence type="ECO:0000313" key="3">
    <source>
        <dbReference type="Proteomes" id="UP000781932"/>
    </source>
</evidence>
<feature type="compositionally biased region" description="Low complexity" evidence="1">
    <location>
        <begin position="454"/>
        <end position="464"/>
    </location>
</feature>
<reference evidence="2" key="2">
    <citation type="submission" date="2020-11" db="EMBL/GenBank/DDBJ databases">
        <title>Whole genome sequencing of Colletotrichum sp.</title>
        <authorList>
            <person name="Li H."/>
        </authorList>
    </citation>
    <scope>NUCLEOTIDE SEQUENCE</scope>
    <source>
        <strain evidence="2">CkLH20</strain>
    </source>
</reference>
<feature type="compositionally biased region" description="Basic and acidic residues" evidence="1">
    <location>
        <begin position="238"/>
        <end position="254"/>
    </location>
</feature>
<gene>
    <name evidence="2" type="ORF">CkaCkLH20_05877</name>
</gene>
<keyword evidence="3" id="KW-1185">Reference proteome</keyword>
<dbReference type="AlphaFoldDB" id="A0A9P6I580"/>
<sequence>MAPATPTKSKAKGGGGLDLPRPFSAEDQRLFTKKIDKLIKKREKMNKKMKSLNKMTTTDEASAQLQREQQEDLQRTSRSIMKREQKLKTLHTNILEEREKLRKADPSNAKRAEDVTFLKTMLAKLESAGTPKSSKRKAYRNAVDDALPSSSSSSDSDFEYLVSENDNHSTIEPDLGNKQKSPSDDVLFSDIKKDKRSKDQHAEEKNKKKRKKSNPVPAEEITISTAAAGKGKKHKKLEKSGEKSGEKLSEKVAEDSVTTNTPQSIQANMSTENAATTKNKKGGDTKALEQKTSSGKSTPKGPTPIPIPRIPTYSSAGRIPFNPFLGLRKFSTGNPEPEPFTTPPEKPKVSKPTSEENGQTWVLNSASSRKKNKRSDSDAKSVTLTIGKVETPYDADQESPTPPSKKDKKEKKKRGRPKKTKGSVATQQPSSAAEAQSSVSAVHASGGLIQSNNAGPRGLLAQLGPGAGPIPRSQELQKAIDNDRLMFAQEREALLKSMRF</sequence>
<feature type="region of interest" description="Disordered" evidence="1">
    <location>
        <begin position="125"/>
        <end position="475"/>
    </location>
</feature>
<feature type="compositionally biased region" description="Basic and acidic residues" evidence="1">
    <location>
        <begin position="165"/>
        <end position="183"/>
    </location>
</feature>
<feature type="compositionally biased region" description="Basic and acidic residues" evidence="1">
    <location>
        <begin position="190"/>
        <end position="206"/>
    </location>
</feature>
<proteinExistence type="predicted"/>
<feature type="compositionally biased region" description="Polar residues" evidence="1">
    <location>
        <begin position="351"/>
        <end position="363"/>
    </location>
</feature>
<comment type="caution">
    <text evidence="2">The sequence shown here is derived from an EMBL/GenBank/DDBJ whole genome shotgun (WGS) entry which is preliminary data.</text>
</comment>
<feature type="compositionally biased region" description="Basic and acidic residues" evidence="1">
    <location>
        <begin position="68"/>
        <end position="87"/>
    </location>
</feature>